<evidence type="ECO:0000256" key="1">
    <source>
        <dbReference type="SAM" id="MobiDB-lite"/>
    </source>
</evidence>
<gene>
    <name evidence="2" type="ORF">C9E81_20710</name>
</gene>
<evidence type="ECO:0000313" key="3">
    <source>
        <dbReference type="Proteomes" id="UP000273516"/>
    </source>
</evidence>
<dbReference type="AlphaFoldDB" id="A0A3M0M0J9"/>
<dbReference type="RefSeq" id="WP_122114264.1">
    <property type="nucleotide sequence ID" value="NZ_QOKZ01000013.1"/>
</dbReference>
<dbReference type="EMBL" id="QOKZ01000013">
    <property type="protein sequence ID" value="RMC31166.1"/>
    <property type="molecule type" value="Genomic_DNA"/>
</dbReference>
<dbReference type="Proteomes" id="UP000273516">
    <property type="component" value="Unassembled WGS sequence"/>
</dbReference>
<proteinExistence type="predicted"/>
<protein>
    <submittedName>
        <fullName evidence="2">Uncharacterized protein</fullName>
    </submittedName>
</protein>
<organism evidence="2 3">
    <name type="scientific">Paracoccus alkanivorans</name>
    <dbReference type="NCBI Taxonomy" id="2116655"/>
    <lineage>
        <taxon>Bacteria</taxon>
        <taxon>Pseudomonadati</taxon>
        <taxon>Pseudomonadota</taxon>
        <taxon>Alphaproteobacteria</taxon>
        <taxon>Rhodobacterales</taxon>
        <taxon>Paracoccaceae</taxon>
        <taxon>Paracoccus</taxon>
    </lineage>
</organism>
<feature type="compositionally biased region" description="Polar residues" evidence="1">
    <location>
        <begin position="102"/>
        <end position="115"/>
    </location>
</feature>
<accession>A0A3M0M0J9</accession>
<sequence>MIAIDVGINPVLDDSGSPSLIGDVACDEMDQFAVFTQVPGGDNDHSLKSFGITLDGTSRGKFDAAVRKVAAWRTAPGTAPLAEAMESRVEVNEVLPEAESTMPRSTASRAISTAG</sequence>
<comment type="caution">
    <text evidence="2">The sequence shown here is derived from an EMBL/GenBank/DDBJ whole genome shotgun (WGS) entry which is preliminary data.</text>
</comment>
<reference evidence="2 3" key="1">
    <citation type="submission" date="2018-07" db="EMBL/GenBank/DDBJ databases">
        <authorList>
            <person name="Zhang Y."/>
            <person name="Wang L."/>
            <person name="Ma S."/>
        </authorList>
    </citation>
    <scope>NUCLEOTIDE SEQUENCE [LARGE SCALE GENOMIC DNA]</scope>
    <source>
        <strain evidence="2 3">4-2</strain>
    </source>
</reference>
<keyword evidence="3" id="KW-1185">Reference proteome</keyword>
<feature type="region of interest" description="Disordered" evidence="1">
    <location>
        <begin position="94"/>
        <end position="115"/>
    </location>
</feature>
<name>A0A3M0M0J9_9RHOB</name>
<evidence type="ECO:0000313" key="2">
    <source>
        <dbReference type="EMBL" id="RMC31166.1"/>
    </source>
</evidence>